<feature type="compositionally biased region" description="Low complexity" evidence="8">
    <location>
        <begin position="555"/>
        <end position="564"/>
    </location>
</feature>
<evidence type="ECO:0000313" key="11">
    <source>
        <dbReference type="Proteomes" id="UP000078512"/>
    </source>
</evidence>
<feature type="domain" description="Leucine-rich repeat and WD repeat-containing protein 1 WD" evidence="9">
    <location>
        <begin position="288"/>
        <end position="414"/>
    </location>
</feature>
<dbReference type="GO" id="GO:0003682">
    <property type="term" value="F:chromatin binding"/>
    <property type="evidence" value="ECO:0007669"/>
    <property type="project" value="TreeGrafter"/>
</dbReference>
<dbReference type="Proteomes" id="UP000078512">
    <property type="component" value="Unassembled WGS sequence"/>
</dbReference>
<sequence>MSPRRTIISSPEVSSEDESIPKAQPVKKAPVMRTTRAEASRIATGSKPGTRPVVQRKPAAAPVLAASKPKSTPAVKSQTKSAVKSPAKPKATGEELSPAAIAAPASRSRIPKSPSKRAPPKQSPSTKTGRMEILDGEVKCDQESEQPSSTLSQLETEIEGDWRKSGSKRVSDECWLFPSLLKRAKASGKQSTGKDNTFADEPKIEHVLRAHSRNTHDGQDEDEVDTWAVAFQPTLPVLRQTPGGAEDQDDDSESDNDEEGDDVDVEEARIRRRNKRLAKEMSQQVPRSSSIVATCGGNTVCLIDCRLGKVMAKYSHVEEEEFMALAWTTLDHDQDTEGDDATSKEGRLEQTNILAAAGRLGSIKLINPLQNTCYKYLHGHTDSIVRLKFSLTNPRWLFSASTDGSVRLWDIGSLAEFETEARCLAEFTRQGDAASVTAIGVSEKYLIAGTDQGAMAQYNLFDLNSKLETEQGKTVRKVLPERIYPVSQEWHESSIDDIIYIPNFSEKTYAALQAEGKVGSKASKKPGKESVGTRGRGRGRGRRGGRGRGRGRGGSSANRGGSSDSESDADSNAEDDDSDEEENVGEFVFASRESCQGEFIVWDASKSTATDAALKAILEWSIGESWSKFTVVENKVTNTSMRRSLSLTSTSASSKPMETKRKVDKMDWLEKRQSMLVAGMANGALAIYDLGRPPKRASDGNIIACKPDRIISNGVSNELLRDVAVSEDLSMIVGGDWSNKVLLWSRGSDSTSAGAAGRIIGGRHR</sequence>
<evidence type="ECO:0000256" key="8">
    <source>
        <dbReference type="SAM" id="MobiDB-lite"/>
    </source>
</evidence>
<dbReference type="PROSITE" id="PS50082">
    <property type="entry name" value="WD_REPEATS_2"/>
    <property type="match status" value="1"/>
</dbReference>
<name>A0A197K2P5_9FUNG</name>
<keyword evidence="6" id="KW-0156">Chromatin regulator</keyword>
<evidence type="ECO:0000259" key="9">
    <source>
        <dbReference type="Pfam" id="PF23215"/>
    </source>
</evidence>
<gene>
    <name evidence="10" type="ORF">K457DRAFT_136683</name>
</gene>
<feature type="compositionally biased region" description="Basic and acidic residues" evidence="8">
    <location>
        <begin position="129"/>
        <end position="142"/>
    </location>
</feature>
<accession>A0A197K2P5</accession>
<evidence type="ECO:0000256" key="3">
    <source>
        <dbReference type="ARBA" id="ARBA00022574"/>
    </source>
</evidence>
<feature type="region of interest" description="Disordered" evidence="8">
    <location>
        <begin position="183"/>
        <end position="203"/>
    </location>
</feature>
<dbReference type="GO" id="GO:0005664">
    <property type="term" value="C:nuclear origin of replication recognition complex"/>
    <property type="evidence" value="ECO:0007669"/>
    <property type="project" value="TreeGrafter"/>
</dbReference>
<organism evidence="10 11">
    <name type="scientific">Linnemannia elongata AG-77</name>
    <dbReference type="NCBI Taxonomy" id="1314771"/>
    <lineage>
        <taxon>Eukaryota</taxon>
        <taxon>Fungi</taxon>
        <taxon>Fungi incertae sedis</taxon>
        <taxon>Mucoromycota</taxon>
        <taxon>Mortierellomycotina</taxon>
        <taxon>Mortierellomycetes</taxon>
        <taxon>Mortierellales</taxon>
        <taxon>Mortierellaceae</taxon>
        <taxon>Linnemannia</taxon>
    </lineage>
</organism>
<dbReference type="InterPro" id="IPR052489">
    <property type="entry name" value="LRWD1"/>
</dbReference>
<dbReference type="GO" id="GO:0006325">
    <property type="term" value="P:chromatin organization"/>
    <property type="evidence" value="ECO:0007669"/>
    <property type="project" value="UniProtKB-KW"/>
</dbReference>
<dbReference type="InterPro" id="IPR019775">
    <property type="entry name" value="WD40_repeat_CS"/>
</dbReference>
<dbReference type="SMART" id="SM00320">
    <property type="entry name" value="WD40"/>
    <property type="match status" value="3"/>
</dbReference>
<evidence type="ECO:0000256" key="5">
    <source>
        <dbReference type="ARBA" id="ARBA00022737"/>
    </source>
</evidence>
<feature type="compositionally biased region" description="Basic and acidic residues" evidence="8">
    <location>
        <begin position="160"/>
        <end position="169"/>
    </location>
</feature>
<evidence type="ECO:0000256" key="2">
    <source>
        <dbReference type="ARBA" id="ARBA00022454"/>
    </source>
</evidence>
<feature type="repeat" description="WD" evidence="7">
    <location>
        <begin position="377"/>
        <end position="419"/>
    </location>
</feature>
<dbReference type="PANTHER" id="PTHR24370">
    <property type="entry name" value="OPTICIN"/>
    <property type="match status" value="1"/>
</dbReference>
<dbReference type="GO" id="GO:0071169">
    <property type="term" value="P:establishment of protein localization to chromatin"/>
    <property type="evidence" value="ECO:0007669"/>
    <property type="project" value="TreeGrafter"/>
</dbReference>
<feature type="region of interest" description="Disordered" evidence="8">
    <location>
        <begin position="515"/>
        <end position="583"/>
    </location>
</feature>
<keyword evidence="4" id="KW-0433">Leucine-rich repeat</keyword>
<proteinExistence type="predicted"/>
<keyword evidence="11" id="KW-1185">Reference proteome</keyword>
<dbReference type="InterPro" id="IPR001680">
    <property type="entry name" value="WD40_rpt"/>
</dbReference>
<dbReference type="Pfam" id="PF23215">
    <property type="entry name" value="WD_LRWD1"/>
    <property type="match status" value="1"/>
</dbReference>
<feature type="compositionally biased region" description="Acidic residues" evidence="8">
    <location>
        <begin position="565"/>
        <end position="583"/>
    </location>
</feature>
<feature type="compositionally biased region" description="Acidic residues" evidence="8">
    <location>
        <begin position="246"/>
        <end position="265"/>
    </location>
</feature>
<keyword evidence="5" id="KW-0677">Repeat</keyword>
<dbReference type="PROSITE" id="PS00678">
    <property type="entry name" value="WD_REPEATS_1"/>
    <property type="match status" value="1"/>
</dbReference>
<dbReference type="AlphaFoldDB" id="A0A197K2P5"/>
<evidence type="ECO:0000256" key="6">
    <source>
        <dbReference type="ARBA" id="ARBA00022853"/>
    </source>
</evidence>
<dbReference type="SUPFAM" id="SSF50978">
    <property type="entry name" value="WD40 repeat-like"/>
    <property type="match status" value="1"/>
</dbReference>
<dbReference type="OrthoDB" id="7318948at2759"/>
<dbReference type="InterPro" id="IPR036322">
    <property type="entry name" value="WD40_repeat_dom_sf"/>
</dbReference>
<feature type="region of interest" description="Disordered" evidence="8">
    <location>
        <begin position="234"/>
        <end position="269"/>
    </location>
</feature>
<feature type="compositionally biased region" description="Basic residues" evidence="8">
    <location>
        <begin position="535"/>
        <end position="551"/>
    </location>
</feature>
<dbReference type="EMBL" id="KV442033">
    <property type="protein sequence ID" value="OAQ30724.1"/>
    <property type="molecule type" value="Genomic_DNA"/>
</dbReference>
<evidence type="ECO:0000256" key="1">
    <source>
        <dbReference type="ARBA" id="ARBA00004286"/>
    </source>
</evidence>
<comment type="subcellular location">
    <subcellularLocation>
        <location evidence="1">Chromosome</location>
    </subcellularLocation>
</comment>
<dbReference type="Gene3D" id="2.130.10.10">
    <property type="entry name" value="YVTN repeat-like/Quinoprotein amine dehydrogenase"/>
    <property type="match status" value="2"/>
</dbReference>
<dbReference type="PROSITE" id="PS50294">
    <property type="entry name" value="WD_REPEATS_REGION"/>
    <property type="match status" value="1"/>
</dbReference>
<reference evidence="10 11" key="1">
    <citation type="submission" date="2016-05" db="EMBL/GenBank/DDBJ databases">
        <title>Genome sequencing reveals origins of a unique bacterial endosymbiosis in the earliest lineages of terrestrial Fungi.</title>
        <authorList>
            <consortium name="DOE Joint Genome Institute"/>
            <person name="Uehling J."/>
            <person name="Gryganskyi A."/>
            <person name="Hameed K."/>
            <person name="Tschaplinski T."/>
            <person name="Misztal P."/>
            <person name="Wu S."/>
            <person name="Desiro A."/>
            <person name="Vande Pol N."/>
            <person name="Du Z.-Y."/>
            <person name="Zienkiewicz A."/>
            <person name="Zienkiewicz K."/>
            <person name="Morin E."/>
            <person name="Tisserant E."/>
            <person name="Splivallo R."/>
            <person name="Hainaut M."/>
            <person name="Henrissat B."/>
            <person name="Ohm R."/>
            <person name="Kuo A."/>
            <person name="Yan J."/>
            <person name="Lipzen A."/>
            <person name="Nolan M."/>
            <person name="Labutti K."/>
            <person name="Barry K."/>
            <person name="Goldstein A."/>
            <person name="Labbe J."/>
            <person name="Schadt C."/>
            <person name="Tuskan G."/>
            <person name="Grigoriev I."/>
            <person name="Martin F."/>
            <person name="Vilgalys R."/>
            <person name="Bonito G."/>
        </authorList>
    </citation>
    <scope>NUCLEOTIDE SEQUENCE [LARGE SCALE GENOMIC DNA]</scope>
    <source>
        <strain evidence="10 11">AG-77</strain>
    </source>
</reference>
<feature type="compositionally biased region" description="Polar residues" evidence="8">
    <location>
        <begin position="145"/>
        <end position="155"/>
    </location>
</feature>
<evidence type="ECO:0000256" key="7">
    <source>
        <dbReference type="PROSITE-ProRule" id="PRU00221"/>
    </source>
</evidence>
<evidence type="ECO:0000313" key="10">
    <source>
        <dbReference type="EMBL" id="OAQ30724.1"/>
    </source>
</evidence>
<keyword evidence="3 7" id="KW-0853">WD repeat</keyword>
<keyword evidence="2" id="KW-0158">Chromosome</keyword>
<feature type="compositionally biased region" description="Low complexity" evidence="8">
    <location>
        <begin position="97"/>
        <end position="113"/>
    </location>
</feature>
<evidence type="ECO:0000256" key="4">
    <source>
        <dbReference type="ARBA" id="ARBA00022614"/>
    </source>
</evidence>
<dbReference type="InterPro" id="IPR015943">
    <property type="entry name" value="WD40/YVTN_repeat-like_dom_sf"/>
</dbReference>
<feature type="region of interest" description="Disordered" evidence="8">
    <location>
        <begin position="1"/>
        <end position="169"/>
    </location>
</feature>
<dbReference type="STRING" id="1314771.A0A197K2P5"/>
<dbReference type="InterPro" id="IPR056160">
    <property type="entry name" value="WD_LRWD1"/>
</dbReference>
<dbReference type="PANTHER" id="PTHR24370:SF10">
    <property type="entry name" value="LEUCINE-RICH REPEAT AND WD REPEAT-CONTAINING PROTEIN 1"/>
    <property type="match status" value="1"/>
</dbReference>
<protein>
    <submittedName>
        <fullName evidence="10">WD40 repeat-like protein</fullName>
    </submittedName>
</protein>
<feature type="compositionally biased region" description="Low complexity" evidence="8">
    <location>
        <begin position="80"/>
        <end position="90"/>
    </location>
</feature>